<accession>A0AAD6HWS2</accession>
<gene>
    <name evidence="1" type="ORF">N7493_000681</name>
</gene>
<name>A0AAD6HWS2_9EURO</name>
<organism evidence="1 2">
    <name type="scientific">Penicillium malachiteum</name>
    <dbReference type="NCBI Taxonomy" id="1324776"/>
    <lineage>
        <taxon>Eukaryota</taxon>
        <taxon>Fungi</taxon>
        <taxon>Dikarya</taxon>
        <taxon>Ascomycota</taxon>
        <taxon>Pezizomycotina</taxon>
        <taxon>Eurotiomycetes</taxon>
        <taxon>Eurotiomycetidae</taxon>
        <taxon>Eurotiales</taxon>
        <taxon>Aspergillaceae</taxon>
        <taxon>Penicillium</taxon>
    </lineage>
</organism>
<protein>
    <submittedName>
        <fullName evidence="1">Uncharacterized protein</fullName>
    </submittedName>
</protein>
<dbReference type="EMBL" id="JAQJAN010000001">
    <property type="protein sequence ID" value="KAJ5740809.1"/>
    <property type="molecule type" value="Genomic_DNA"/>
</dbReference>
<evidence type="ECO:0000313" key="2">
    <source>
        <dbReference type="Proteomes" id="UP001215712"/>
    </source>
</evidence>
<evidence type="ECO:0000313" key="1">
    <source>
        <dbReference type="EMBL" id="KAJ5740809.1"/>
    </source>
</evidence>
<reference evidence="1" key="1">
    <citation type="journal article" date="2023" name="IMA Fungus">
        <title>Comparative genomic study of the Penicillium genus elucidates a diverse pangenome and 15 lateral gene transfer events.</title>
        <authorList>
            <person name="Petersen C."/>
            <person name="Sorensen T."/>
            <person name="Nielsen M.R."/>
            <person name="Sondergaard T.E."/>
            <person name="Sorensen J.L."/>
            <person name="Fitzpatrick D.A."/>
            <person name="Frisvad J.C."/>
            <person name="Nielsen K.L."/>
        </authorList>
    </citation>
    <scope>NUCLEOTIDE SEQUENCE</scope>
    <source>
        <strain evidence="1">IBT 17514</strain>
    </source>
</reference>
<sequence>MAPPRQAHLEQVVSLTEKLITTFPNDFQQILQFGHPIPGYKLHLPDGTTCVVELEVFDQASWPQRPQYNLEKASRLTRVVKGQPVKFFSAEWIMREKILSRYQRQGFKSQIDLQDVVNLLRYARPGLPELDFDSDQKLQDALTSLLEEMPALRSRLSGTIKCKAVFG</sequence>
<proteinExistence type="predicted"/>
<comment type="caution">
    <text evidence="1">The sequence shown here is derived from an EMBL/GenBank/DDBJ whole genome shotgun (WGS) entry which is preliminary data.</text>
</comment>
<dbReference type="AlphaFoldDB" id="A0AAD6HWS2"/>
<dbReference type="Proteomes" id="UP001215712">
    <property type="component" value="Unassembled WGS sequence"/>
</dbReference>
<reference evidence="1" key="2">
    <citation type="submission" date="2023-01" db="EMBL/GenBank/DDBJ databases">
        <authorList>
            <person name="Petersen C."/>
        </authorList>
    </citation>
    <scope>NUCLEOTIDE SEQUENCE</scope>
    <source>
        <strain evidence="1">IBT 17514</strain>
    </source>
</reference>
<keyword evidence="2" id="KW-1185">Reference proteome</keyword>